<keyword evidence="1" id="KW-1133">Transmembrane helix</keyword>
<dbReference type="OrthoDB" id="2886722at2"/>
<organism evidence="2 3">
    <name type="scientific">Natranaerovirga hydrolytica</name>
    <dbReference type="NCBI Taxonomy" id="680378"/>
    <lineage>
        <taxon>Bacteria</taxon>
        <taxon>Bacillati</taxon>
        <taxon>Bacillota</taxon>
        <taxon>Clostridia</taxon>
        <taxon>Lachnospirales</taxon>
        <taxon>Natranaerovirgaceae</taxon>
        <taxon>Natranaerovirga</taxon>
    </lineage>
</organism>
<protein>
    <recommendedName>
        <fullName evidence="4">Nickel transport protein</fullName>
    </recommendedName>
</protein>
<dbReference type="RefSeq" id="WP_132280172.1">
    <property type="nucleotide sequence ID" value="NZ_SMGQ01000011.1"/>
</dbReference>
<name>A0A4R1MY48_9FIRM</name>
<comment type="caution">
    <text evidence="2">The sequence shown here is derived from an EMBL/GenBank/DDBJ whole genome shotgun (WGS) entry which is preliminary data.</text>
</comment>
<keyword evidence="1" id="KW-0812">Transmembrane</keyword>
<dbReference type="EMBL" id="SMGQ01000011">
    <property type="protein sequence ID" value="TCK98136.1"/>
    <property type="molecule type" value="Genomic_DNA"/>
</dbReference>
<evidence type="ECO:0008006" key="4">
    <source>
        <dbReference type="Google" id="ProtNLM"/>
    </source>
</evidence>
<sequence>MNVLKKLILLIVIFSLSSTVVYGHRMLIEPIEDGMVKVYYADGSFSNTTQVMVYDTSNNLIVSERVNDEGYFDYASYSDAHKLVADDGLGHRVEWQVGDPISYSSSFYYWLKIVIVVVIIIGIGLIFYIRQKRS</sequence>
<reference evidence="2 3" key="1">
    <citation type="submission" date="2019-03" db="EMBL/GenBank/DDBJ databases">
        <title>Genomic Encyclopedia of Type Strains, Phase IV (KMG-IV): sequencing the most valuable type-strain genomes for metagenomic binning, comparative biology and taxonomic classification.</title>
        <authorList>
            <person name="Goeker M."/>
        </authorList>
    </citation>
    <scope>NUCLEOTIDE SEQUENCE [LARGE SCALE GENOMIC DNA]</scope>
    <source>
        <strain evidence="2 3">DSM 24176</strain>
    </source>
</reference>
<keyword evidence="3" id="KW-1185">Reference proteome</keyword>
<evidence type="ECO:0000256" key="1">
    <source>
        <dbReference type="SAM" id="Phobius"/>
    </source>
</evidence>
<gene>
    <name evidence="2" type="ORF">EDC19_0554</name>
</gene>
<dbReference type="AlphaFoldDB" id="A0A4R1MY48"/>
<accession>A0A4R1MY48</accession>
<proteinExistence type="predicted"/>
<dbReference type="Proteomes" id="UP000294545">
    <property type="component" value="Unassembled WGS sequence"/>
</dbReference>
<evidence type="ECO:0000313" key="2">
    <source>
        <dbReference type="EMBL" id="TCK98136.1"/>
    </source>
</evidence>
<feature type="transmembrane region" description="Helical" evidence="1">
    <location>
        <begin position="107"/>
        <end position="129"/>
    </location>
</feature>
<keyword evidence="1" id="KW-0472">Membrane</keyword>
<evidence type="ECO:0000313" key="3">
    <source>
        <dbReference type="Proteomes" id="UP000294545"/>
    </source>
</evidence>